<dbReference type="EMBL" id="PPXC01000001">
    <property type="protein sequence ID" value="POH75299.1"/>
    <property type="molecule type" value="Genomic_DNA"/>
</dbReference>
<reference evidence="1 2" key="1">
    <citation type="submission" date="2018-01" db="EMBL/GenBank/DDBJ databases">
        <title>Arthrobacter sp. nov., from glaciers in China.</title>
        <authorList>
            <person name="Liu Q."/>
            <person name="Xin Y.-H."/>
        </authorList>
    </citation>
    <scope>NUCLEOTIDE SEQUENCE [LARGE SCALE GENOMIC DNA]</scope>
    <source>
        <strain evidence="1 2">HLT2-12-2</strain>
    </source>
</reference>
<keyword evidence="2" id="KW-1185">Reference proteome</keyword>
<dbReference type="OrthoDB" id="4954978at2"/>
<evidence type="ECO:0000313" key="2">
    <source>
        <dbReference type="Proteomes" id="UP000237061"/>
    </source>
</evidence>
<accession>A0A2S4A1W0</accession>
<organism evidence="1 2">
    <name type="scientific">Arthrobacter glacialis</name>
    <dbReference type="NCBI Taxonomy" id="1664"/>
    <lineage>
        <taxon>Bacteria</taxon>
        <taxon>Bacillati</taxon>
        <taxon>Actinomycetota</taxon>
        <taxon>Actinomycetes</taxon>
        <taxon>Micrococcales</taxon>
        <taxon>Micrococcaceae</taxon>
        <taxon>Arthrobacter</taxon>
    </lineage>
</organism>
<evidence type="ECO:0000313" key="1">
    <source>
        <dbReference type="EMBL" id="POH75299.1"/>
    </source>
</evidence>
<dbReference type="Proteomes" id="UP000237061">
    <property type="component" value="Unassembled WGS sequence"/>
</dbReference>
<dbReference type="AlphaFoldDB" id="A0A2S4A1W0"/>
<sequence>MNSKHSSVNEVRDDILVAIAEVRTVARSEHDEQRNSTADWLDGQFIDVTDARTLRAAASNALTLYAGMGSFADVGTAASAHAVDQLADALRHARTLGI</sequence>
<gene>
    <name evidence="1" type="ORF">CVS27_01460</name>
</gene>
<dbReference type="RefSeq" id="WP_103463955.1">
    <property type="nucleotide sequence ID" value="NZ_PPXB01000001.1"/>
</dbReference>
<comment type="caution">
    <text evidence="1">The sequence shown here is derived from an EMBL/GenBank/DDBJ whole genome shotgun (WGS) entry which is preliminary data.</text>
</comment>
<proteinExistence type="predicted"/>
<name>A0A2S4A1W0_ARTGL</name>
<protein>
    <submittedName>
        <fullName evidence="1">Uncharacterized protein</fullName>
    </submittedName>
</protein>